<sequence>MSYHLQWLESMHTLHGSVEILYVVDGYQIQRKFDDSEVGEPIKAETLEDCIDTAIASGWKPLTMKDVKPNY</sequence>
<evidence type="ECO:0000313" key="1">
    <source>
        <dbReference type="EMBL" id="QAY00275.1"/>
    </source>
</evidence>
<keyword evidence="2" id="KW-1185">Reference proteome</keyword>
<accession>A0A411BF63</accession>
<proteinExistence type="predicted"/>
<evidence type="ECO:0000313" key="2">
    <source>
        <dbReference type="Proteomes" id="UP000290190"/>
    </source>
</evidence>
<organism evidence="1 2">
    <name type="scientific">Salmonella phage Seszw_1</name>
    <dbReference type="NCBI Taxonomy" id="2479482"/>
    <lineage>
        <taxon>Viruses</taxon>
        <taxon>Duplodnaviria</taxon>
        <taxon>Heunggongvirae</taxon>
        <taxon>Uroviricota</taxon>
        <taxon>Caudoviricetes</taxon>
        <taxon>Skatevirus</taxon>
        <taxon>Skatevirus Seszw1</taxon>
    </lineage>
</organism>
<dbReference type="EMBL" id="MH791410">
    <property type="protein sequence ID" value="QAY00275.1"/>
    <property type="molecule type" value="Genomic_DNA"/>
</dbReference>
<reference evidence="1 2" key="1">
    <citation type="submission" date="2018-08" db="EMBL/GenBank/DDBJ databases">
        <title>SESzw_1, Complete genome sequences of 3 novel enterobacteria, Pakpunavirus like phages.</title>
        <authorList>
            <person name="Yuan S."/>
            <person name="Ma Y."/>
            <person name="Liu Q."/>
        </authorList>
    </citation>
    <scope>NUCLEOTIDE SEQUENCE [LARGE SCALE GENOMIC DNA]</scope>
</reference>
<protein>
    <submittedName>
        <fullName evidence="1">Uncharacterized protein</fullName>
    </submittedName>
</protein>
<name>A0A411BF63_9CAUD</name>
<gene>
    <name evidence="1" type="ORF">Seszw_65</name>
</gene>
<dbReference type="Proteomes" id="UP000290190">
    <property type="component" value="Segment"/>
</dbReference>